<dbReference type="InterPro" id="IPR008979">
    <property type="entry name" value="Galactose-bd-like_sf"/>
</dbReference>
<name>A0A8J6M438_9ALTE</name>
<dbReference type="EMBL" id="JACNEP010000005">
    <property type="protein sequence ID" value="MBC3765801.1"/>
    <property type="molecule type" value="Genomic_DNA"/>
</dbReference>
<keyword evidence="4" id="KW-0456">Lyase</keyword>
<feature type="signal peptide" evidence="2">
    <location>
        <begin position="1"/>
        <end position="19"/>
    </location>
</feature>
<comment type="caution">
    <text evidence="4">The sequence shown here is derived from an EMBL/GenBank/DDBJ whole genome shotgun (WGS) entry which is preliminary data.</text>
</comment>
<dbReference type="InterPro" id="IPR013320">
    <property type="entry name" value="ConA-like_dom_sf"/>
</dbReference>
<reference evidence="4" key="1">
    <citation type="journal article" date="2018" name="Int. J. Syst. Evol. Microbiol.">
        <title>Neptunicella marina gen. nov., sp. nov., isolated from surface seawater.</title>
        <authorList>
            <person name="Liu X."/>
            <person name="Lai Q."/>
            <person name="Du Y."/>
            <person name="Zhang X."/>
            <person name="Liu Z."/>
            <person name="Sun F."/>
            <person name="Shao Z."/>
        </authorList>
    </citation>
    <scope>NUCLEOTIDE SEQUENCE</scope>
    <source>
        <strain evidence="4">S27-2</strain>
    </source>
</reference>
<evidence type="ECO:0000256" key="2">
    <source>
        <dbReference type="SAM" id="SignalP"/>
    </source>
</evidence>
<dbReference type="SUPFAM" id="SSF49785">
    <property type="entry name" value="Galactose-binding domain-like"/>
    <property type="match status" value="1"/>
</dbReference>
<evidence type="ECO:0000313" key="5">
    <source>
        <dbReference type="Proteomes" id="UP000601768"/>
    </source>
</evidence>
<dbReference type="SUPFAM" id="SSF49899">
    <property type="entry name" value="Concanavalin A-like lectins/glucanases"/>
    <property type="match status" value="1"/>
</dbReference>
<reference evidence="4" key="2">
    <citation type="submission" date="2020-08" db="EMBL/GenBank/DDBJ databases">
        <authorList>
            <person name="Lai Q."/>
        </authorList>
    </citation>
    <scope>NUCLEOTIDE SEQUENCE</scope>
    <source>
        <strain evidence="4">S27-2</strain>
    </source>
</reference>
<accession>A0A8J6M438</accession>
<dbReference type="PROSITE" id="PS50022">
    <property type="entry name" value="FA58C_3"/>
    <property type="match status" value="1"/>
</dbReference>
<keyword evidence="2" id="KW-0732">Signal</keyword>
<dbReference type="Pfam" id="PF08787">
    <property type="entry name" value="Alginate_lyase2"/>
    <property type="match status" value="1"/>
</dbReference>
<keyword evidence="5" id="KW-1185">Reference proteome</keyword>
<dbReference type="InterPro" id="IPR000421">
    <property type="entry name" value="FA58C"/>
</dbReference>
<feature type="region of interest" description="Disordered" evidence="1">
    <location>
        <begin position="19"/>
        <end position="38"/>
    </location>
</feature>
<dbReference type="Gene3D" id="2.60.120.260">
    <property type="entry name" value="Galactose-binding domain-like"/>
    <property type="match status" value="1"/>
</dbReference>
<evidence type="ECO:0000259" key="3">
    <source>
        <dbReference type="PROSITE" id="PS50022"/>
    </source>
</evidence>
<organism evidence="4 5">
    <name type="scientific">Neptunicella marina</name>
    <dbReference type="NCBI Taxonomy" id="2125989"/>
    <lineage>
        <taxon>Bacteria</taxon>
        <taxon>Pseudomonadati</taxon>
        <taxon>Pseudomonadota</taxon>
        <taxon>Gammaproteobacteria</taxon>
        <taxon>Alteromonadales</taxon>
        <taxon>Alteromonadaceae</taxon>
        <taxon>Neptunicella</taxon>
    </lineage>
</organism>
<feature type="chain" id="PRO_5035184649" evidence="2">
    <location>
        <begin position="20"/>
        <end position="473"/>
    </location>
</feature>
<dbReference type="InterPro" id="IPR014895">
    <property type="entry name" value="Alginate_lyase_2"/>
</dbReference>
<evidence type="ECO:0000256" key="1">
    <source>
        <dbReference type="SAM" id="MobiDB-lite"/>
    </source>
</evidence>
<dbReference type="Proteomes" id="UP000601768">
    <property type="component" value="Unassembled WGS sequence"/>
</dbReference>
<dbReference type="Pfam" id="PF00754">
    <property type="entry name" value="F5_F8_type_C"/>
    <property type="match status" value="1"/>
</dbReference>
<dbReference type="Gene3D" id="2.60.120.200">
    <property type="match status" value="1"/>
</dbReference>
<protein>
    <submittedName>
        <fullName evidence="4">Polysaccharide lyase family 7 protein</fullName>
    </submittedName>
</protein>
<evidence type="ECO:0000313" key="4">
    <source>
        <dbReference type="EMBL" id="MBC3765801.1"/>
    </source>
</evidence>
<dbReference type="GO" id="GO:0016829">
    <property type="term" value="F:lyase activity"/>
    <property type="evidence" value="ECO:0007669"/>
    <property type="project" value="UniProtKB-KW"/>
</dbReference>
<feature type="domain" description="F5/8 type C" evidence="3">
    <location>
        <begin position="31"/>
        <end position="178"/>
    </location>
</feature>
<sequence>MYFLMWILLALSGCGGGGATSSTKPNSPSLPTEPQPNEPAQCVNQLYSISAISDNGNASEGFDAQKAIDGDTSSISRWSSTGLNSQLIIDVGSIKTIGSLTIKWFQGAEKVAYFSVDGSSDSESWTSLVANTQSSGRHSGFELIEMPDDTRARYIRLNAMGNNKDQQNDIVEVQVHQCKEATGQFNAVFPNEVGIELDDWYLSVPTDEDNSGTADSILETQLADGYTNSEYFYASNDNGIVMRSSSYGFKTSANTSYVRVELREMLRRGNRAIKTQGVNLNNWVFGSAPESSRNSAGGVDGDLTVKLAINHVTTSGEDYQVGRVVIGQIHANDDEPVRLYYRKLPGNDKGSVYFAHESREKDANGKNIESYIELIGSRSNSVANPQDGIALNEVFSYHINVTMNLLSVTVSREGKPDVVAQFDMSESLYNQADQYHYFKVGLYHLNNSSDPDDYVQGTFYQIKNSHNGYVASE</sequence>
<proteinExistence type="predicted"/>
<dbReference type="AlphaFoldDB" id="A0A8J6M438"/>
<gene>
    <name evidence="4" type="ORF">H8B19_07925</name>
</gene>